<dbReference type="RefSeq" id="WP_260997048.1">
    <property type="nucleotide sequence ID" value="NZ_CP054475.1"/>
</dbReference>
<protein>
    <submittedName>
        <fullName evidence="6">AMP-binding protein</fullName>
    </submittedName>
</protein>
<dbReference type="Pfam" id="PF00501">
    <property type="entry name" value="AMP-binding"/>
    <property type="match status" value="1"/>
</dbReference>
<name>A0ABY6ACC9_9GAMM</name>
<dbReference type="PROSITE" id="PS00455">
    <property type="entry name" value="AMP_BINDING"/>
    <property type="match status" value="1"/>
</dbReference>
<dbReference type="Gene3D" id="3.40.50.12780">
    <property type="entry name" value="N-terminal domain of ligase-like"/>
    <property type="match status" value="1"/>
</dbReference>
<dbReference type="InterPro" id="IPR042099">
    <property type="entry name" value="ANL_N_sf"/>
</dbReference>
<keyword evidence="4" id="KW-1133">Transmembrane helix</keyword>
<dbReference type="EMBL" id="CP054475">
    <property type="protein sequence ID" value="UXD88312.1"/>
    <property type="molecule type" value="Genomic_DNA"/>
</dbReference>
<accession>A0ABY6ACC9</accession>
<proteinExistence type="inferred from homology"/>
<feature type="region of interest" description="Disordered" evidence="3">
    <location>
        <begin position="166"/>
        <end position="196"/>
    </location>
</feature>
<dbReference type="Proteomes" id="UP001065322">
    <property type="component" value="Chromosome"/>
</dbReference>
<keyword evidence="4" id="KW-0472">Membrane</keyword>
<keyword evidence="2" id="KW-0436">Ligase</keyword>
<dbReference type="PANTHER" id="PTHR43201:SF5">
    <property type="entry name" value="MEDIUM-CHAIN ACYL-COA LIGASE ACSF2, MITOCHONDRIAL"/>
    <property type="match status" value="1"/>
</dbReference>
<evidence type="ECO:0000313" key="7">
    <source>
        <dbReference type="Proteomes" id="UP001065322"/>
    </source>
</evidence>
<evidence type="ECO:0000256" key="3">
    <source>
        <dbReference type="SAM" id="MobiDB-lite"/>
    </source>
</evidence>
<dbReference type="InterPro" id="IPR020845">
    <property type="entry name" value="AMP-binding_CS"/>
</dbReference>
<dbReference type="InterPro" id="IPR000873">
    <property type="entry name" value="AMP-dep_synth/lig_dom"/>
</dbReference>
<keyword evidence="7" id="KW-1185">Reference proteome</keyword>
<feature type="domain" description="AMP-dependent synthetase/ligase" evidence="5">
    <location>
        <begin position="13"/>
        <end position="405"/>
    </location>
</feature>
<gene>
    <name evidence="6" type="ORF">HUF19_13150</name>
</gene>
<evidence type="ECO:0000256" key="2">
    <source>
        <dbReference type="ARBA" id="ARBA00022598"/>
    </source>
</evidence>
<reference evidence="7" key="1">
    <citation type="submission" date="2020-06" db="EMBL/GenBank/DDBJ databases">
        <title>Thalassolituus marinus alknpb1M-1, a hydrocarbon-degrading bacterium isolated from the deep-sea overlying water using an in-situ strategy from the South China Sea basin.</title>
        <authorList>
            <person name="Dong C."/>
            <person name="Chen Y."/>
            <person name="Shao Z."/>
        </authorList>
    </citation>
    <scope>NUCLEOTIDE SEQUENCE [LARGE SCALE GENOMIC DNA]</scope>
    <source>
        <strain evidence="7">alknpb1M-1</strain>
    </source>
</reference>
<feature type="transmembrane region" description="Helical" evidence="4">
    <location>
        <begin position="76"/>
        <end position="93"/>
    </location>
</feature>
<sequence>MSGLNFCRHVLEEARRNPQRLALDIPLMQGRRCLGAEQCTYGELMQRVSALQLLWQQQGLQPGERVVVIARPSVDLYAVVLSLLASGLVAVFIDTGMGRKKIRMALADARPVAIVSMQALLRWFWLIPELWSLKRFSIDRTTLGSRSLSKALTAFKGKLASVDSGTWPQLAEPPTGDHGLISFTSGSTGRPKGADRTHASLDAQHAAIRHHWPDADGERDSPCFPVMVLHNLSCGMSSCLPQVDLAAPAQVDAAAVLTRWQQQGVTRISGAPAYFRALCDELLLRKTTLPQITSLVIGGAPVSQLLARDLLQVFPNAYARIAYGSTEAEPIASLLLQDYLHSGEQPGVAGLLVGEIAEDTDVLICNLPANNERLVNESDLLDGRCGVGEEGEILVAGNHVLRGYYHNPQADAENKIPRADGLVWHRTGDTGWLDERGRLWLSGRVKDAVQLGSQRRLQPLWLEQQLDALAGVQRSALIGHEQQGWLFVCCDEPLENLKSALLALLPAGEWQVARLKYMPVDGRHNSKIDRPLLRQMAAAGRTDRVVTWNKTESTSL</sequence>
<dbReference type="PANTHER" id="PTHR43201">
    <property type="entry name" value="ACYL-COA SYNTHETASE"/>
    <property type="match status" value="1"/>
</dbReference>
<keyword evidence="4" id="KW-0812">Transmembrane</keyword>
<evidence type="ECO:0000313" key="6">
    <source>
        <dbReference type="EMBL" id="UXD88312.1"/>
    </source>
</evidence>
<evidence type="ECO:0000259" key="5">
    <source>
        <dbReference type="Pfam" id="PF00501"/>
    </source>
</evidence>
<organism evidence="6 7">
    <name type="scientific">Thalassolituus hydrocarboniclasticus</name>
    <dbReference type="NCBI Taxonomy" id="2742796"/>
    <lineage>
        <taxon>Bacteria</taxon>
        <taxon>Pseudomonadati</taxon>
        <taxon>Pseudomonadota</taxon>
        <taxon>Gammaproteobacteria</taxon>
        <taxon>Oceanospirillales</taxon>
        <taxon>Oceanospirillaceae</taxon>
        <taxon>Thalassolituus</taxon>
    </lineage>
</organism>
<evidence type="ECO:0000256" key="1">
    <source>
        <dbReference type="ARBA" id="ARBA00006432"/>
    </source>
</evidence>
<dbReference type="SUPFAM" id="SSF56801">
    <property type="entry name" value="Acetyl-CoA synthetase-like"/>
    <property type="match status" value="1"/>
</dbReference>
<comment type="similarity">
    <text evidence="1">Belongs to the ATP-dependent AMP-binding enzyme family.</text>
</comment>
<evidence type="ECO:0000256" key="4">
    <source>
        <dbReference type="SAM" id="Phobius"/>
    </source>
</evidence>